<organism evidence="13 14">
    <name type="scientific">Acinetobacter boissieri</name>
    <dbReference type="NCBI Taxonomy" id="1219383"/>
    <lineage>
        <taxon>Bacteria</taxon>
        <taxon>Pseudomonadati</taxon>
        <taxon>Pseudomonadota</taxon>
        <taxon>Gammaproteobacteria</taxon>
        <taxon>Moraxellales</taxon>
        <taxon>Moraxellaceae</taxon>
        <taxon>Acinetobacter</taxon>
    </lineage>
</organism>
<dbReference type="RefSeq" id="WP_092749868.1">
    <property type="nucleotide sequence ID" value="NZ_FMYL01000013.1"/>
</dbReference>
<evidence type="ECO:0000256" key="2">
    <source>
        <dbReference type="ARBA" id="ARBA00006555"/>
    </source>
</evidence>
<keyword evidence="4" id="KW-1003">Cell membrane</keyword>
<dbReference type="GO" id="GO:0055085">
    <property type="term" value="P:transmembrane transport"/>
    <property type="evidence" value="ECO:0007669"/>
    <property type="project" value="InterPro"/>
</dbReference>
<feature type="compositionally biased region" description="Basic and acidic residues" evidence="10">
    <location>
        <begin position="96"/>
        <end position="116"/>
    </location>
</feature>
<accession>A0A1G6K1H7</accession>
<dbReference type="GO" id="GO:0015031">
    <property type="term" value="P:protein transport"/>
    <property type="evidence" value="ECO:0007669"/>
    <property type="project" value="UniProtKB-KW"/>
</dbReference>
<feature type="transmembrane region" description="Helical" evidence="11">
    <location>
        <begin position="20"/>
        <end position="39"/>
    </location>
</feature>
<dbReference type="EMBL" id="FMYL01000013">
    <property type="protein sequence ID" value="SDC24136.1"/>
    <property type="molecule type" value="Genomic_DNA"/>
</dbReference>
<keyword evidence="14" id="KW-1185">Reference proteome</keyword>
<feature type="compositionally biased region" description="Basic and acidic residues" evidence="10">
    <location>
        <begin position="71"/>
        <end position="87"/>
    </location>
</feature>
<keyword evidence="8 11" id="KW-1133">Transmembrane helix</keyword>
<evidence type="ECO:0000256" key="4">
    <source>
        <dbReference type="ARBA" id="ARBA00022475"/>
    </source>
</evidence>
<evidence type="ECO:0000256" key="6">
    <source>
        <dbReference type="ARBA" id="ARBA00022692"/>
    </source>
</evidence>
<evidence type="ECO:0000256" key="11">
    <source>
        <dbReference type="SAM" id="Phobius"/>
    </source>
</evidence>
<feature type="domain" description="TonB C-terminal" evidence="12">
    <location>
        <begin position="165"/>
        <end position="253"/>
    </location>
</feature>
<keyword evidence="3" id="KW-0813">Transport</keyword>
<evidence type="ECO:0000256" key="7">
    <source>
        <dbReference type="ARBA" id="ARBA00022927"/>
    </source>
</evidence>
<dbReference type="InterPro" id="IPR051045">
    <property type="entry name" value="TonB-dependent_transducer"/>
</dbReference>
<dbReference type="Pfam" id="PF03544">
    <property type="entry name" value="TonB_C"/>
    <property type="match status" value="1"/>
</dbReference>
<feature type="compositionally biased region" description="Pro residues" evidence="10">
    <location>
        <begin position="137"/>
        <end position="153"/>
    </location>
</feature>
<keyword evidence="9 11" id="KW-0472">Membrane</keyword>
<keyword evidence="5" id="KW-0997">Cell inner membrane</keyword>
<dbReference type="Proteomes" id="UP000242501">
    <property type="component" value="Unassembled WGS sequence"/>
</dbReference>
<name>A0A1G6K1H7_9GAMM</name>
<comment type="similarity">
    <text evidence="2">Belongs to the TonB family.</text>
</comment>
<reference evidence="14" key="1">
    <citation type="submission" date="2016-09" db="EMBL/GenBank/DDBJ databases">
        <authorList>
            <person name="Varghese N."/>
            <person name="Submissions S."/>
        </authorList>
    </citation>
    <scope>NUCLEOTIDE SEQUENCE [LARGE SCALE GENOMIC DNA]</scope>
    <source>
        <strain evidence="14">ANC 4422</strain>
    </source>
</reference>
<keyword evidence="6 11" id="KW-0812">Transmembrane</keyword>
<evidence type="ECO:0000256" key="8">
    <source>
        <dbReference type="ARBA" id="ARBA00022989"/>
    </source>
</evidence>
<feature type="region of interest" description="Disordered" evidence="10">
    <location>
        <begin position="60"/>
        <end position="187"/>
    </location>
</feature>
<dbReference type="Gene3D" id="3.30.1150.10">
    <property type="match status" value="1"/>
</dbReference>
<evidence type="ECO:0000256" key="1">
    <source>
        <dbReference type="ARBA" id="ARBA00004383"/>
    </source>
</evidence>
<dbReference type="InterPro" id="IPR006260">
    <property type="entry name" value="TonB/TolA_C"/>
</dbReference>
<evidence type="ECO:0000259" key="12">
    <source>
        <dbReference type="PROSITE" id="PS52015"/>
    </source>
</evidence>
<dbReference type="GO" id="GO:0005886">
    <property type="term" value="C:plasma membrane"/>
    <property type="evidence" value="ECO:0007669"/>
    <property type="project" value="UniProtKB-SubCell"/>
</dbReference>
<sequence length="253" mass="27513">MSHSSVLNTKHSPKNMKIKVGAAFTAVVVGHIAVLWALGQMKPHHVKVVKKEPIQAHFVKIQQPPKPQPPKPKEPPKPKKEVKEVKIVKNPPPPPKKVEKVQQVKKAEQPKKEVQQVEKPQPVIVPPVVSTVETKPVPQPDPAPTPTPQPAPAAEPAEKTPKSVSIGGSGVQWSLSPKPSYDQNDLRGSPRSIVVLIEADEKGKIISVTVVKSSGIPALDQKILRAVRGAKFKPYMENGVAYPIKAQQPFDLS</sequence>
<dbReference type="OrthoDB" id="9792439at2"/>
<feature type="compositionally biased region" description="Low complexity" evidence="10">
    <location>
        <begin position="117"/>
        <end position="129"/>
    </location>
</feature>
<gene>
    <name evidence="13" type="ORF">SAMN05421733_11342</name>
</gene>
<feature type="compositionally biased region" description="Polar residues" evidence="10">
    <location>
        <begin position="171"/>
        <end position="183"/>
    </location>
</feature>
<evidence type="ECO:0000256" key="3">
    <source>
        <dbReference type="ARBA" id="ARBA00022448"/>
    </source>
</evidence>
<evidence type="ECO:0000256" key="5">
    <source>
        <dbReference type="ARBA" id="ARBA00022519"/>
    </source>
</evidence>
<dbReference type="NCBIfam" id="TIGR01352">
    <property type="entry name" value="tonB_Cterm"/>
    <property type="match status" value="1"/>
</dbReference>
<dbReference type="InterPro" id="IPR037682">
    <property type="entry name" value="TonB_C"/>
</dbReference>
<dbReference type="PROSITE" id="PS52015">
    <property type="entry name" value="TONB_CTD"/>
    <property type="match status" value="1"/>
</dbReference>
<evidence type="ECO:0000313" key="13">
    <source>
        <dbReference type="EMBL" id="SDC24136.1"/>
    </source>
</evidence>
<dbReference type="PANTHER" id="PTHR33446">
    <property type="entry name" value="PROTEIN TONB-RELATED"/>
    <property type="match status" value="1"/>
</dbReference>
<keyword evidence="7" id="KW-0653">Protein transport</keyword>
<evidence type="ECO:0000256" key="10">
    <source>
        <dbReference type="SAM" id="MobiDB-lite"/>
    </source>
</evidence>
<proteinExistence type="inferred from homology"/>
<comment type="subcellular location">
    <subcellularLocation>
        <location evidence="1">Cell inner membrane</location>
        <topology evidence="1">Single-pass membrane protein</topology>
        <orientation evidence="1">Periplasmic side</orientation>
    </subcellularLocation>
</comment>
<dbReference type="STRING" id="1219383.SAMN05421733_11342"/>
<evidence type="ECO:0000256" key="9">
    <source>
        <dbReference type="ARBA" id="ARBA00023136"/>
    </source>
</evidence>
<dbReference type="SUPFAM" id="SSF74653">
    <property type="entry name" value="TolA/TonB C-terminal domain"/>
    <property type="match status" value="1"/>
</dbReference>
<protein>
    <submittedName>
        <fullName evidence="13">Outer membrane transport energization protein TonB</fullName>
    </submittedName>
</protein>
<evidence type="ECO:0000313" key="14">
    <source>
        <dbReference type="Proteomes" id="UP000242501"/>
    </source>
</evidence>
<dbReference type="AlphaFoldDB" id="A0A1G6K1H7"/>